<feature type="compositionally biased region" description="Polar residues" evidence="2">
    <location>
        <begin position="747"/>
        <end position="770"/>
    </location>
</feature>
<feature type="compositionally biased region" description="Polar residues" evidence="2">
    <location>
        <begin position="1037"/>
        <end position="1059"/>
    </location>
</feature>
<dbReference type="InterPro" id="IPR010610">
    <property type="entry name" value="EryCIII-like_C"/>
</dbReference>
<dbReference type="InterPro" id="IPR003903">
    <property type="entry name" value="UIM_dom"/>
</dbReference>
<dbReference type="PANTHER" id="PTHR48050:SF13">
    <property type="entry name" value="STEROL 3-BETA-GLUCOSYLTRANSFERASE UGT80A2"/>
    <property type="match status" value="1"/>
</dbReference>
<feature type="compositionally biased region" description="Low complexity" evidence="2">
    <location>
        <begin position="734"/>
        <end position="746"/>
    </location>
</feature>
<feature type="domain" description="Erythromycin biosynthesis protein CIII-like C-terminal" evidence="4">
    <location>
        <begin position="502"/>
        <end position="604"/>
    </location>
</feature>
<dbReference type="PROSITE" id="PS50330">
    <property type="entry name" value="UIM"/>
    <property type="match status" value="2"/>
</dbReference>
<dbReference type="Proteomes" id="UP000503462">
    <property type="component" value="Chromosome 2"/>
</dbReference>
<dbReference type="Pfam" id="PF06722">
    <property type="entry name" value="EryCIII-like_C"/>
    <property type="match status" value="1"/>
</dbReference>
<feature type="compositionally biased region" description="Basic residues" evidence="2">
    <location>
        <begin position="709"/>
        <end position="720"/>
    </location>
</feature>
<dbReference type="PANTHER" id="PTHR48050">
    <property type="entry name" value="STEROL 3-BETA-GLUCOSYLTRANSFERASE"/>
    <property type="match status" value="1"/>
</dbReference>
<feature type="region of interest" description="Disordered" evidence="2">
    <location>
        <begin position="706"/>
        <end position="814"/>
    </location>
</feature>
<dbReference type="AlphaFoldDB" id="A0A6H0XTG7"/>
<dbReference type="InterPro" id="IPR002213">
    <property type="entry name" value="UDP_glucos_trans"/>
</dbReference>
<feature type="region of interest" description="Disordered" evidence="2">
    <location>
        <begin position="1037"/>
        <end position="1060"/>
    </location>
</feature>
<keyword evidence="6" id="KW-1185">Reference proteome</keyword>
<evidence type="ECO:0000256" key="2">
    <source>
        <dbReference type="SAM" id="MobiDB-lite"/>
    </source>
</evidence>
<accession>A0A6H0XTG7</accession>
<dbReference type="InterPro" id="IPR004276">
    <property type="entry name" value="GlycoTrans_28_N"/>
</dbReference>
<dbReference type="InterPro" id="IPR050426">
    <property type="entry name" value="Glycosyltransferase_28"/>
</dbReference>
<dbReference type="CDD" id="cd03784">
    <property type="entry name" value="GT1_Gtf-like"/>
    <property type="match status" value="1"/>
</dbReference>
<feature type="region of interest" description="Disordered" evidence="2">
    <location>
        <begin position="1106"/>
        <end position="1242"/>
    </location>
</feature>
<organism evidence="5 6">
    <name type="scientific">Peltaster fructicola</name>
    <dbReference type="NCBI Taxonomy" id="286661"/>
    <lineage>
        <taxon>Eukaryota</taxon>
        <taxon>Fungi</taxon>
        <taxon>Dikarya</taxon>
        <taxon>Ascomycota</taxon>
        <taxon>Pezizomycotina</taxon>
        <taxon>Dothideomycetes</taxon>
        <taxon>Dothideomycetes incertae sedis</taxon>
        <taxon>Peltaster</taxon>
    </lineage>
</organism>
<protein>
    <submittedName>
        <fullName evidence="5">Uncharacterized protein</fullName>
    </submittedName>
</protein>
<evidence type="ECO:0000256" key="1">
    <source>
        <dbReference type="ARBA" id="ARBA00022679"/>
    </source>
</evidence>
<dbReference type="FunFam" id="3.40.50.2000:FF:000100">
    <property type="entry name" value="Glycosyltransferase family 1 protein"/>
    <property type="match status" value="1"/>
</dbReference>
<dbReference type="Gene3D" id="3.40.50.2000">
    <property type="entry name" value="Glycogen Phosphorylase B"/>
    <property type="match status" value="2"/>
</dbReference>
<feature type="region of interest" description="Disordered" evidence="2">
    <location>
        <begin position="271"/>
        <end position="291"/>
    </location>
</feature>
<dbReference type="GO" id="GO:0005975">
    <property type="term" value="P:carbohydrate metabolic process"/>
    <property type="evidence" value="ECO:0007669"/>
    <property type="project" value="InterPro"/>
</dbReference>
<gene>
    <name evidence="5" type="ORF">AMS68_003267</name>
</gene>
<dbReference type="OrthoDB" id="5835829at2759"/>
<feature type="region of interest" description="Disordered" evidence="2">
    <location>
        <begin position="58"/>
        <end position="83"/>
    </location>
</feature>
<dbReference type="EMBL" id="CP051140">
    <property type="protein sequence ID" value="QIW97749.1"/>
    <property type="molecule type" value="Genomic_DNA"/>
</dbReference>
<feature type="compositionally biased region" description="Basic and acidic residues" evidence="2">
    <location>
        <begin position="786"/>
        <end position="798"/>
    </location>
</feature>
<dbReference type="SMART" id="SM00726">
    <property type="entry name" value="UIM"/>
    <property type="match status" value="3"/>
</dbReference>
<dbReference type="GO" id="GO:0016906">
    <property type="term" value="F:sterol 3-beta-glucosyltransferase activity"/>
    <property type="evidence" value="ECO:0007669"/>
    <property type="project" value="UniProtKB-ARBA"/>
</dbReference>
<evidence type="ECO:0000259" key="3">
    <source>
        <dbReference type="Pfam" id="PF03033"/>
    </source>
</evidence>
<feature type="domain" description="Glycosyltransferase family 28 N-terminal" evidence="3">
    <location>
        <begin position="168"/>
        <end position="233"/>
    </location>
</feature>
<feature type="compositionally biased region" description="Low complexity" evidence="2">
    <location>
        <begin position="799"/>
        <end position="810"/>
    </location>
</feature>
<dbReference type="SUPFAM" id="SSF53756">
    <property type="entry name" value="UDP-Glycosyltransferase/glycogen phosphorylase"/>
    <property type="match status" value="1"/>
</dbReference>
<keyword evidence="1" id="KW-0808">Transferase</keyword>
<evidence type="ECO:0000313" key="5">
    <source>
        <dbReference type="EMBL" id="QIW97749.1"/>
    </source>
</evidence>
<dbReference type="FunFam" id="3.40.50.2000:FF:000009">
    <property type="entry name" value="Sterol 3-beta-glucosyltransferase UGT80A2"/>
    <property type="match status" value="1"/>
</dbReference>
<dbReference type="Pfam" id="PF03033">
    <property type="entry name" value="Glyco_transf_28"/>
    <property type="match status" value="1"/>
</dbReference>
<feature type="compositionally biased region" description="Basic and acidic residues" evidence="2">
    <location>
        <begin position="1179"/>
        <end position="1192"/>
    </location>
</feature>
<sequence length="1242" mass="134696">MTTEEKLPQSDKTINGVPALAVQQAEAAAAAAAEDDDGTHWARTRVSMDSLRTSVYQDSINSDTTIPAAEDPLSEEQHDTSDVPPPAYGSEYGEIEQEQNGLETKAYVVEDGRIDISIDQHTKAIAELLGPALRHEREIAEEEEPPPPAYIPPSLGGIDGVPPPPMNVVIQVVGSRGDVQPFVALGLVLKQTYGHRVRLATHLTFKEFVTSNGLEFFNIGGDPAKLMAFMVKNPGLMPDMSAIESGDIGHRRDEVKEMLRGCWRSCYEAGDGTGPKETDASIRGWSSDPTTLSEDELNRPFIADAIIANPPSFAHIHVAEKLGIPLHIMFTMPYSPTQAFPHPLANIKSSNADPNITNYLSYSLVEMMTWQGLGDVINSFRSATLALDEITTWSHQILGRLKIPHTYCWSPALIPKPSDWRRHINIAGFYFLDTSTAYTPEADLKAFLDDGPPPVYIGFGSIVLDDPNAMTQLIFNAVRRSGQRALVSKGWGGMGADELGRPRDVFMLGNCPHDWLFQRVSCVVHHGGAGTTAAGIRAGRPTAIVPFFGDQPFWGAMVAKAGAGPEPIPHKQLTSQNLAAAIDFCLQPQSQERAQELADSLASEKGSDRGAQLFHQFLGTDDLRCSLAPSRTAVWRYKKTKIHLCALAACTLANAGILDFKDLKLFRPREYETDTGPVDPITGGAGAIIGTVGAVMGGVMNLPLDKYKQQQKRSQRKAGKAKAERSTSEAEAGTQTMDTTMQDVTQSRTASMNSGQSTPASSRSGSTFNVEESLARLGTPLNRTNTDSEKLGHTEAASRPKPSTRSSSSSVFDPKQHFETAASTGKGIFKIIEAGLKSPMDFTDGVARGFHNAPKLYGDDTVRKSAKVTGIRSGIKAASRGFGLGMYDGITGLVTQPMRGLQKEGAAGFISGIGKGVGGLVLKPGAAVFGIPSQVMKGIYREMHNVLGSSVQNYIIASRTAQGYEEWNASMPTERDDIIKRFLRLQRDAVSSPAAEPARQETLFEQPEANPMPGAWHQLETGTISGPVHQPLERSVSDTAVASTKPSVNNTAAASTDASIESLHLRHADTEEDDADLEEAIRLSSQEIHRAQSADDAEIRRAIQASMAEPRDEDMDRALGESMRSQSSGQRDALSHNRPQATRREPSLRSIGFMPPHTRSMQQREPPPAYEESTTPQGHRPDGKTTDERSEEQIVMDYVKKQSLLEQQHRQGRGDPAAGSSSSAVEDEELRKAIEASLKDSR</sequence>
<reference evidence="5 6" key="1">
    <citation type="journal article" date="2016" name="Sci. Rep.">
        <title>Peltaster fructicola genome reveals evolution from an invasive phytopathogen to an ectophytic parasite.</title>
        <authorList>
            <person name="Xu C."/>
            <person name="Chen H."/>
            <person name="Gleason M.L."/>
            <person name="Xu J.R."/>
            <person name="Liu H."/>
            <person name="Zhang R."/>
            <person name="Sun G."/>
        </authorList>
    </citation>
    <scope>NUCLEOTIDE SEQUENCE [LARGE SCALE GENOMIC DNA]</scope>
    <source>
        <strain evidence="5 6">LNHT1506</strain>
    </source>
</reference>
<proteinExistence type="predicted"/>
<name>A0A6H0XTG7_9PEZI</name>
<feature type="compositionally biased region" description="Basic and acidic residues" evidence="2">
    <location>
        <begin position="1229"/>
        <end position="1242"/>
    </location>
</feature>
<evidence type="ECO:0000259" key="4">
    <source>
        <dbReference type="Pfam" id="PF06722"/>
    </source>
</evidence>
<evidence type="ECO:0000313" key="6">
    <source>
        <dbReference type="Proteomes" id="UP000503462"/>
    </source>
</evidence>